<keyword evidence="3 5" id="KW-0067">ATP-binding</keyword>
<dbReference type="EMBL" id="BAABFO010000017">
    <property type="protein sequence ID" value="GAA4337333.1"/>
    <property type="molecule type" value="Genomic_DNA"/>
</dbReference>
<dbReference type="SUPFAM" id="SSF52540">
    <property type="entry name" value="P-loop containing nucleoside triphosphate hydrolases"/>
    <property type="match status" value="1"/>
</dbReference>
<comment type="similarity">
    <text evidence="1 5">Belongs to the CoaE family.</text>
</comment>
<dbReference type="Pfam" id="PF01121">
    <property type="entry name" value="CoaE"/>
    <property type="match status" value="1"/>
</dbReference>
<name>A0ABP8HCF1_9BURK</name>
<keyword evidence="5" id="KW-0808">Transferase</keyword>
<evidence type="ECO:0000256" key="6">
    <source>
        <dbReference type="NCBIfam" id="TIGR00152"/>
    </source>
</evidence>
<feature type="binding site" evidence="5">
    <location>
        <begin position="20"/>
        <end position="25"/>
    </location>
    <ligand>
        <name>ATP</name>
        <dbReference type="ChEBI" id="CHEBI:30616"/>
    </ligand>
</feature>
<comment type="catalytic activity">
    <reaction evidence="5">
        <text>3'-dephospho-CoA + ATP = ADP + CoA + H(+)</text>
        <dbReference type="Rhea" id="RHEA:18245"/>
        <dbReference type="ChEBI" id="CHEBI:15378"/>
        <dbReference type="ChEBI" id="CHEBI:30616"/>
        <dbReference type="ChEBI" id="CHEBI:57287"/>
        <dbReference type="ChEBI" id="CHEBI:57328"/>
        <dbReference type="ChEBI" id="CHEBI:456216"/>
        <dbReference type="EC" id="2.7.1.24"/>
    </reaction>
</comment>
<comment type="function">
    <text evidence="5">Catalyzes the phosphorylation of the 3'-hydroxyl group of dephosphocoenzyme A to form coenzyme A.</text>
</comment>
<reference evidence="8" key="1">
    <citation type="journal article" date="2019" name="Int. J. Syst. Evol. Microbiol.">
        <title>The Global Catalogue of Microorganisms (GCM) 10K type strain sequencing project: providing services to taxonomists for standard genome sequencing and annotation.</title>
        <authorList>
            <consortium name="The Broad Institute Genomics Platform"/>
            <consortium name="The Broad Institute Genome Sequencing Center for Infectious Disease"/>
            <person name="Wu L."/>
            <person name="Ma J."/>
        </authorList>
    </citation>
    <scope>NUCLEOTIDE SEQUENCE [LARGE SCALE GENOMIC DNA]</scope>
    <source>
        <strain evidence="8">JCM 17666</strain>
    </source>
</reference>
<dbReference type="PANTHER" id="PTHR10695">
    <property type="entry name" value="DEPHOSPHO-COA KINASE-RELATED"/>
    <property type="match status" value="1"/>
</dbReference>
<comment type="subcellular location">
    <subcellularLocation>
        <location evidence="5">Cytoplasm</location>
    </subcellularLocation>
</comment>
<dbReference type="GO" id="GO:0016301">
    <property type="term" value="F:kinase activity"/>
    <property type="evidence" value="ECO:0007669"/>
    <property type="project" value="UniProtKB-KW"/>
</dbReference>
<evidence type="ECO:0000313" key="7">
    <source>
        <dbReference type="EMBL" id="GAA4337333.1"/>
    </source>
</evidence>
<protein>
    <recommendedName>
        <fullName evidence="5 6">Dephospho-CoA kinase</fullName>
        <ecNumber evidence="5 6">2.7.1.24</ecNumber>
    </recommendedName>
    <alternativeName>
        <fullName evidence="5">Dephosphocoenzyme A kinase</fullName>
    </alternativeName>
</protein>
<evidence type="ECO:0000256" key="3">
    <source>
        <dbReference type="ARBA" id="ARBA00022840"/>
    </source>
</evidence>
<dbReference type="PROSITE" id="PS51219">
    <property type="entry name" value="DPCK"/>
    <property type="match status" value="1"/>
</dbReference>
<evidence type="ECO:0000313" key="8">
    <source>
        <dbReference type="Proteomes" id="UP001501671"/>
    </source>
</evidence>
<evidence type="ECO:0000256" key="2">
    <source>
        <dbReference type="ARBA" id="ARBA00022741"/>
    </source>
</evidence>
<dbReference type="PANTHER" id="PTHR10695:SF46">
    <property type="entry name" value="BIFUNCTIONAL COENZYME A SYNTHASE-RELATED"/>
    <property type="match status" value="1"/>
</dbReference>
<gene>
    <name evidence="5 7" type="primary">coaE</name>
    <name evidence="7" type="ORF">GCM10023144_32890</name>
</gene>
<dbReference type="Proteomes" id="UP001501671">
    <property type="component" value="Unassembled WGS sequence"/>
</dbReference>
<dbReference type="Gene3D" id="3.40.50.300">
    <property type="entry name" value="P-loop containing nucleotide triphosphate hydrolases"/>
    <property type="match status" value="1"/>
</dbReference>
<proteinExistence type="inferred from homology"/>
<keyword evidence="2 5" id="KW-0547">Nucleotide-binding</keyword>
<sequence length="211" mass="22324">MGGNVKGRRPFRVGLTGGIGSGKSRVADILAAQGAAVIDTDAIAHALTAPGGAAIGPLRAAFGNAMITADGALDRARMRQLVFTDPKAKTQLETLLHPMIGQSVELEAGRAGGAYQVFVVPLLVESGRWRDRVDRICVVDCDEATQIARVQQRSGLDVGLIRRIIAAQATREARLAAADDVILNDGGTTPEALAERTLRLHAEWLDRRDAG</sequence>
<keyword evidence="4 5" id="KW-0173">Coenzyme A biosynthesis</keyword>
<keyword evidence="5 7" id="KW-0418">Kinase</keyword>
<evidence type="ECO:0000256" key="4">
    <source>
        <dbReference type="ARBA" id="ARBA00022993"/>
    </source>
</evidence>
<dbReference type="InterPro" id="IPR027417">
    <property type="entry name" value="P-loop_NTPase"/>
</dbReference>
<comment type="caution">
    <text evidence="7">The sequence shown here is derived from an EMBL/GenBank/DDBJ whole genome shotgun (WGS) entry which is preliminary data.</text>
</comment>
<keyword evidence="8" id="KW-1185">Reference proteome</keyword>
<dbReference type="EC" id="2.7.1.24" evidence="5 6"/>
<dbReference type="CDD" id="cd02022">
    <property type="entry name" value="DPCK"/>
    <property type="match status" value="1"/>
</dbReference>
<accession>A0ABP8HCF1</accession>
<dbReference type="InterPro" id="IPR001977">
    <property type="entry name" value="Depp_CoAkinase"/>
</dbReference>
<keyword evidence="5" id="KW-0963">Cytoplasm</keyword>
<evidence type="ECO:0000256" key="5">
    <source>
        <dbReference type="HAMAP-Rule" id="MF_00376"/>
    </source>
</evidence>
<dbReference type="NCBIfam" id="TIGR00152">
    <property type="entry name" value="dephospho-CoA kinase"/>
    <property type="match status" value="1"/>
</dbReference>
<organism evidence="7 8">
    <name type="scientific">Pigmentiphaga soli</name>
    <dbReference type="NCBI Taxonomy" id="1007095"/>
    <lineage>
        <taxon>Bacteria</taxon>
        <taxon>Pseudomonadati</taxon>
        <taxon>Pseudomonadota</taxon>
        <taxon>Betaproteobacteria</taxon>
        <taxon>Burkholderiales</taxon>
        <taxon>Alcaligenaceae</taxon>
        <taxon>Pigmentiphaga</taxon>
    </lineage>
</organism>
<dbReference type="HAMAP" id="MF_00376">
    <property type="entry name" value="Dephospho_CoA_kinase"/>
    <property type="match status" value="1"/>
</dbReference>
<evidence type="ECO:0000256" key="1">
    <source>
        <dbReference type="ARBA" id="ARBA00009018"/>
    </source>
</evidence>
<comment type="pathway">
    <text evidence="5">Cofactor biosynthesis; coenzyme A biosynthesis; CoA from (R)-pantothenate: step 5/5.</text>
</comment>